<reference evidence="2 3" key="1">
    <citation type="submission" date="2018-09" db="EMBL/GenBank/DDBJ databases">
        <authorList>
            <person name="Tagini F."/>
        </authorList>
    </citation>
    <scope>NUCLEOTIDE SEQUENCE [LARGE SCALE GENOMIC DNA]</scope>
    <source>
        <strain evidence="2 3">MK13</strain>
    </source>
</reference>
<sequence>MQSGLAQAKVRILLSAANRLWRMWFRCELPRPVGEVVQDDGGAEMRGSRLICSGRRALAVVGAVLGLAVLNAGVADADGPVELKSRLGDVCLDAPSGSWVSPVVINPCNGTDFQRWNLNGQEIESVAFPGECLIQPGEGWWAKLNPCTNWISQHWTIQPNGQVTNDLGGCLAVLGGPDPGTWVSTRWCNAGAPEQQWDSVP</sequence>
<dbReference type="SMART" id="SM00458">
    <property type="entry name" value="RICIN"/>
    <property type="match status" value="1"/>
</dbReference>
<dbReference type="Proteomes" id="UP000267289">
    <property type="component" value="Unassembled WGS sequence"/>
</dbReference>
<organism evidence="2 3">
    <name type="scientific">Mycobacterium innocens</name>
    <dbReference type="NCBI Taxonomy" id="2341083"/>
    <lineage>
        <taxon>Bacteria</taxon>
        <taxon>Bacillati</taxon>
        <taxon>Actinomycetota</taxon>
        <taxon>Actinomycetes</taxon>
        <taxon>Mycobacteriales</taxon>
        <taxon>Mycobacteriaceae</taxon>
        <taxon>Mycobacterium</taxon>
    </lineage>
</organism>
<evidence type="ECO:0000313" key="3">
    <source>
        <dbReference type="Proteomes" id="UP000267289"/>
    </source>
</evidence>
<keyword evidence="3" id="KW-1185">Reference proteome</keyword>
<protein>
    <recommendedName>
        <fullName evidence="1">Ricin B lectin domain-containing protein</fullName>
    </recommendedName>
</protein>
<dbReference type="PROSITE" id="PS50231">
    <property type="entry name" value="RICIN_B_LECTIN"/>
    <property type="match status" value="1"/>
</dbReference>
<dbReference type="InterPro" id="IPR000772">
    <property type="entry name" value="Ricin_B_lectin"/>
</dbReference>
<name>A0A498PPV0_9MYCO</name>
<evidence type="ECO:0000259" key="1">
    <source>
        <dbReference type="SMART" id="SM00458"/>
    </source>
</evidence>
<accession>A0A498PPV0</accession>
<dbReference type="Pfam" id="PF00652">
    <property type="entry name" value="Ricin_B_lectin"/>
    <property type="match status" value="1"/>
</dbReference>
<dbReference type="CDD" id="cd00161">
    <property type="entry name" value="beta-trefoil_Ricin-like"/>
    <property type="match status" value="1"/>
</dbReference>
<proteinExistence type="predicted"/>
<dbReference type="SUPFAM" id="SSF50370">
    <property type="entry name" value="Ricin B-like lectins"/>
    <property type="match status" value="1"/>
</dbReference>
<dbReference type="AlphaFoldDB" id="A0A498PPV0"/>
<evidence type="ECO:0000313" key="2">
    <source>
        <dbReference type="EMBL" id="VBA34265.1"/>
    </source>
</evidence>
<dbReference type="EMBL" id="UPHQ01000021">
    <property type="protein sequence ID" value="VBA34265.1"/>
    <property type="molecule type" value="Genomic_DNA"/>
</dbReference>
<feature type="domain" description="Ricin B lectin" evidence="1">
    <location>
        <begin position="79"/>
        <end position="200"/>
    </location>
</feature>
<dbReference type="InterPro" id="IPR035992">
    <property type="entry name" value="Ricin_B-like_lectins"/>
</dbReference>
<gene>
    <name evidence="2" type="ORF">LAUMK13_00455</name>
</gene>
<dbReference type="Gene3D" id="2.80.10.50">
    <property type="match status" value="2"/>
</dbReference>